<evidence type="ECO:0000256" key="3">
    <source>
        <dbReference type="ARBA" id="ARBA00023002"/>
    </source>
</evidence>
<dbReference type="PANTHER" id="PTHR38011:SF7">
    <property type="entry name" value="2,5-DIAMINO-6-RIBOSYLAMINO-4(3H)-PYRIMIDINONE 5'-PHOSPHATE REDUCTASE"/>
    <property type="match status" value="1"/>
</dbReference>
<dbReference type="GO" id="GO:0009231">
    <property type="term" value="P:riboflavin biosynthetic process"/>
    <property type="evidence" value="ECO:0007669"/>
    <property type="project" value="InterPro"/>
</dbReference>
<organism evidence="5 6">
    <name type="scientific">Bacteroides thetaiotaomicron</name>
    <dbReference type="NCBI Taxonomy" id="818"/>
    <lineage>
        <taxon>Bacteria</taxon>
        <taxon>Pseudomonadati</taxon>
        <taxon>Bacteroidota</taxon>
        <taxon>Bacteroidia</taxon>
        <taxon>Bacteroidales</taxon>
        <taxon>Bacteroidaceae</taxon>
        <taxon>Bacteroides</taxon>
    </lineage>
</organism>
<name>A0A174NXY3_BACT4</name>
<dbReference type="RefSeq" id="WP_055217522.1">
    <property type="nucleotide sequence ID" value="NZ_CZBI01000001.1"/>
</dbReference>
<dbReference type="SUPFAM" id="SSF53597">
    <property type="entry name" value="Dihydrofolate reductase-like"/>
    <property type="match status" value="1"/>
</dbReference>
<dbReference type="InterPro" id="IPR024072">
    <property type="entry name" value="DHFR-like_dom_sf"/>
</dbReference>
<dbReference type="Pfam" id="PF01872">
    <property type="entry name" value="RibD_C"/>
    <property type="match status" value="1"/>
</dbReference>
<evidence type="ECO:0000259" key="4">
    <source>
        <dbReference type="Pfam" id="PF01872"/>
    </source>
</evidence>
<evidence type="ECO:0000313" key="5">
    <source>
        <dbReference type="EMBL" id="CUP52091.1"/>
    </source>
</evidence>
<accession>A0A174NXY3</accession>
<dbReference type="InterPro" id="IPR002734">
    <property type="entry name" value="RibDG_C"/>
</dbReference>
<evidence type="ECO:0000313" key="6">
    <source>
        <dbReference type="Proteomes" id="UP000095541"/>
    </source>
</evidence>
<reference evidence="5 6" key="1">
    <citation type="submission" date="2015-09" db="EMBL/GenBank/DDBJ databases">
        <authorList>
            <consortium name="Pathogen Informatics"/>
        </authorList>
    </citation>
    <scope>NUCLEOTIDE SEQUENCE [LARGE SCALE GENOMIC DNA]</scope>
    <source>
        <strain evidence="5 6">2789STDY5834945</strain>
    </source>
</reference>
<sequence>MEQLPLIISHINSSVDGRLVADRWTLPFDGKNKDDVLNVYTEIKDGYSADAWILGRNSVQKHFFPETFDNETSTPVTAPRTYIGHRDSKRSLVIFDSKGLIKYTDDKVYGDNIITVLGENVNEEYLEHLRQTGISYLFAGVDGHDYKKALHTLYHEFAIRLVLLDGGGMLNGLFLKKQLIDELSLVIYPGIDALSGISSIYEYKGKDCEYPAYGQSLELMDMKRCRDGVVWLKYKIHKKGNNHE</sequence>
<dbReference type="Gene3D" id="3.40.430.10">
    <property type="entry name" value="Dihydrofolate Reductase, subunit A"/>
    <property type="match status" value="1"/>
</dbReference>
<comment type="pathway">
    <text evidence="1">Cofactor biosynthesis; riboflavin biosynthesis.</text>
</comment>
<protein>
    <submittedName>
        <fullName evidence="5">Bifunctional deaminase-reductase domain-containing protein</fullName>
    </submittedName>
</protein>
<dbReference type="Proteomes" id="UP000095541">
    <property type="component" value="Unassembled WGS sequence"/>
</dbReference>
<dbReference type="PANTHER" id="PTHR38011">
    <property type="entry name" value="DIHYDROFOLATE REDUCTASE FAMILY PROTEIN (AFU_ORTHOLOGUE AFUA_8G06820)"/>
    <property type="match status" value="1"/>
</dbReference>
<dbReference type="GO" id="GO:0008703">
    <property type="term" value="F:5-amino-6-(5-phosphoribosylamino)uracil reductase activity"/>
    <property type="evidence" value="ECO:0007669"/>
    <property type="project" value="InterPro"/>
</dbReference>
<dbReference type="EMBL" id="CZBI01000001">
    <property type="protein sequence ID" value="CUP52091.1"/>
    <property type="molecule type" value="Genomic_DNA"/>
</dbReference>
<gene>
    <name evidence="5" type="ORF">ERS852557_00869</name>
</gene>
<keyword evidence="2" id="KW-0521">NADP</keyword>
<proteinExistence type="predicted"/>
<feature type="domain" description="Bacterial bifunctional deaminase-reductase C-terminal" evidence="4">
    <location>
        <begin position="6"/>
        <end position="191"/>
    </location>
</feature>
<dbReference type="AlphaFoldDB" id="A0A174NXY3"/>
<keyword evidence="3" id="KW-0560">Oxidoreductase</keyword>
<evidence type="ECO:0000256" key="1">
    <source>
        <dbReference type="ARBA" id="ARBA00005104"/>
    </source>
</evidence>
<dbReference type="InterPro" id="IPR050765">
    <property type="entry name" value="Riboflavin_Biosynth_HTPR"/>
</dbReference>
<evidence type="ECO:0000256" key="2">
    <source>
        <dbReference type="ARBA" id="ARBA00022857"/>
    </source>
</evidence>